<feature type="region of interest" description="Disordered" evidence="14">
    <location>
        <begin position="187"/>
        <end position="214"/>
    </location>
</feature>
<keyword evidence="11" id="KW-0325">Glycoprotein</keyword>
<evidence type="ECO:0000313" key="17">
    <source>
        <dbReference type="Proteomes" id="UP001642483"/>
    </source>
</evidence>
<evidence type="ECO:0000256" key="6">
    <source>
        <dbReference type="ARBA" id="ARBA00022979"/>
    </source>
</evidence>
<evidence type="ECO:0000256" key="7">
    <source>
        <dbReference type="ARBA" id="ARBA00022989"/>
    </source>
</evidence>
<keyword evidence="12" id="KW-0739">Sodium transport</keyword>
<dbReference type="InterPro" id="IPR038377">
    <property type="entry name" value="Na/Glc_symporter_sf"/>
</dbReference>
<evidence type="ECO:0008006" key="18">
    <source>
        <dbReference type="Google" id="ProtNLM"/>
    </source>
</evidence>
<evidence type="ECO:0000313" key="16">
    <source>
        <dbReference type="EMBL" id="CAK8696188.1"/>
    </source>
</evidence>
<evidence type="ECO:0000256" key="9">
    <source>
        <dbReference type="ARBA" id="ARBA00023065"/>
    </source>
</evidence>
<evidence type="ECO:0000256" key="1">
    <source>
        <dbReference type="ARBA" id="ARBA00004141"/>
    </source>
</evidence>
<name>A0ABP0GWS3_CLALP</name>
<comment type="subcellular location">
    <subcellularLocation>
        <location evidence="1">Membrane</location>
        <topology evidence="1">Multi-pass membrane protein</topology>
    </subcellularLocation>
</comment>
<keyword evidence="7 15" id="KW-1133">Transmembrane helix</keyword>
<dbReference type="InterPro" id="IPR001734">
    <property type="entry name" value="Na/solute_symporter"/>
</dbReference>
<evidence type="ECO:0000256" key="10">
    <source>
        <dbReference type="ARBA" id="ARBA00023136"/>
    </source>
</evidence>
<gene>
    <name evidence="16" type="ORF">CVLEPA_LOCUS29364</name>
</gene>
<keyword evidence="10 15" id="KW-0472">Membrane</keyword>
<organism evidence="16 17">
    <name type="scientific">Clavelina lepadiformis</name>
    <name type="common">Light-bulb sea squirt</name>
    <name type="synonym">Ascidia lepadiformis</name>
    <dbReference type="NCBI Taxonomy" id="159417"/>
    <lineage>
        <taxon>Eukaryota</taxon>
        <taxon>Metazoa</taxon>
        <taxon>Chordata</taxon>
        <taxon>Tunicata</taxon>
        <taxon>Ascidiacea</taxon>
        <taxon>Aplousobranchia</taxon>
        <taxon>Clavelinidae</taxon>
        <taxon>Clavelina</taxon>
    </lineage>
</organism>
<keyword evidence="5" id="KW-0769">Symport</keyword>
<dbReference type="EMBL" id="CAWYQH010000152">
    <property type="protein sequence ID" value="CAK8696188.1"/>
    <property type="molecule type" value="Genomic_DNA"/>
</dbReference>
<evidence type="ECO:0000256" key="13">
    <source>
        <dbReference type="RuleBase" id="RU362091"/>
    </source>
</evidence>
<comment type="similarity">
    <text evidence="2 13">Belongs to the sodium:solute symporter (SSF) (TC 2.A.21) family.</text>
</comment>
<evidence type="ECO:0000256" key="3">
    <source>
        <dbReference type="ARBA" id="ARBA00022448"/>
    </source>
</evidence>
<feature type="compositionally biased region" description="Basic and acidic residues" evidence="14">
    <location>
        <begin position="190"/>
        <end position="200"/>
    </location>
</feature>
<keyword evidence="6" id="KW-0530">Neurotransmitter biosynthesis</keyword>
<evidence type="ECO:0000256" key="15">
    <source>
        <dbReference type="SAM" id="Phobius"/>
    </source>
</evidence>
<dbReference type="PANTHER" id="PTHR45897:SF4">
    <property type="entry name" value="HIGH-AFFINITY CHOLINE TRANSPORTER 1"/>
    <property type="match status" value="1"/>
</dbReference>
<dbReference type="PROSITE" id="PS50283">
    <property type="entry name" value="NA_SOLUT_SYMP_3"/>
    <property type="match status" value="1"/>
</dbReference>
<evidence type="ECO:0000256" key="2">
    <source>
        <dbReference type="ARBA" id="ARBA00006434"/>
    </source>
</evidence>
<sequence length="214" mass="23767">MAVVGLAAVAAAVMSSIDSSVLSASSMFTRNVYKLVLRPKASNREITWVMRIMIILIGVIAAVIACLVQSVYVLCYLSIDFVYTILFPQLTCVLYLDINIYGSLPAYFLAAILRLGGSDFYFDYPPFIYYPGALNFPIKTFSMLISAITLIVVSYLARFLFVRGYIPEKYDFLKANLAHGGRSIELQEDTDSHSDEKKGEVNPGFNDMAEGTQM</sequence>
<accession>A0ABP0GWS3</accession>
<keyword evidence="3" id="KW-0813">Transport</keyword>
<dbReference type="InterPro" id="IPR052244">
    <property type="entry name" value="Choline_transporter"/>
</dbReference>
<feature type="transmembrane region" description="Helical" evidence="15">
    <location>
        <begin position="136"/>
        <end position="161"/>
    </location>
</feature>
<keyword evidence="8" id="KW-0915">Sodium</keyword>
<comment type="caution">
    <text evidence="16">The sequence shown here is derived from an EMBL/GenBank/DDBJ whole genome shotgun (WGS) entry which is preliminary data.</text>
</comment>
<dbReference type="PANTHER" id="PTHR45897">
    <property type="entry name" value="HIGH-AFFINITY CHOLINE TRANSPORTER 1"/>
    <property type="match status" value="1"/>
</dbReference>
<reference evidence="16 17" key="1">
    <citation type="submission" date="2024-02" db="EMBL/GenBank/DDBJ databases">
        <authorList>
            <person name="Daric V."/>
            <person name="Darras S."/>
        </authorList>
    </citation>
    <scope>NUCLEOTIDE SEQUENCE [LARGE SCALE GENOMIC DNA]</scope>
</reference>
<feature type="transmembrane region" description="Helical" evidence="15">
    <location>
        <begin position="48"/>
        <end position="77"/>
    </location>
</feature>
<proteinExistence type="inferred from homology"/>
<dbReference type="Proteomes" id="UP001642483">
    <property type="component" value="Unassembled WGS sequence"/>
</dbReference>
<keyword evidence="9" id="KW-0406">Ion transport</keyword>
<dbReference type="Gene3D" id="1.20.1730.10">
    <property type="entry name" value="Sodium/glucose cotransporter"/>
    <property type="match status" value="1"/>
</dbReference>
<evidence type="ECO:0000256" key="14">
    <source>
        <dbReference type="SAM" id="MobiDB-lite"/>
    </source>
</evidence>
<evidence type="ECO:0000256" key="5">
    <source>
        <dbReference type="ARBA" id="ARBA00022847"/>
    </source>
</evidence>
<evidence type="ECO:0000256" key="4">
    <source>
        <dbReference type="ARBA" id="ARBA00022692"/>
    </source>
</evidence>
<keyword evidence="4 15" id="KW-0812">Transmembrane</keyword>
<keyword evidence="17" id="KW-1185">Reference proteome</keyword>
<evidence type="ECO:0000256" key="11">
    <source>
        <dbReference type="ARBA" id="ARBA00023180"/>
    </source>
</evidence>
<protein>
    <recommendedName>
        <fullName evidence="18">High affinity choline transporter 1</fullName>
    </recommendedName>
</protein>
<dbReference type="Pfam" id="PF00474">
    <property type="entry name" value="SSF"/>
    <property type="match status" value="1"/>
</dbReference>
<evidence type="ECO:0000256" key="12">
    <source>
        <dbReference type="ARBA" id="ARBA00023201"/>
    </source>
</evidence>
<evidence type="ECO:0000256" key="8">
    <source>
        <dbReference type="ARBA" id="ARBA00023053"/>
    </source>
</evidence>
<feature type="transmembrane region" description="Helical" evidence="15">
    <location>
        <begin position="98"/>
        <end position="116"/>
    </location>
</feature>